<evidence type="ECO:0000259" key="2">
    <source>
        <dbReference type="Pfam" id="PF01970"/>
    </source>
</evidence>
<keyword evidence="1" id="KW-0472">Membrane</keyword>
<dbReference type="InterPro" id="IPR002823">
    <property type="entry name" value="DUF112_TM"/>
</dbReference>
<protein>
    <submittedName>
        <fullName evidence="3">Tripartite tricarboxylate transporter TctA family protein</fullName>
    </submittedName>
</protein>
<feature type="transmembrane region" description="Helical" evidence="1">
    <location>
        <begin position="58"/>
        <end position="79"/>
    </location>
</feature>
<dbReference type="Pfam" id="PF01970">
    <property type="entry name" value="TctA"/>
    <property type="match status" value="1"/>
</dbReference>
<dbReference type="RefSeq" id="WP_156701845.1">
    <property type="nucleotide sequence ID" value="NZ_CACRUP010000017.1"/>
</dbReference>
<feature type="transmembrane region" description="Helical" evidence="1">
    <location>
        <begin position="197"/>
        <end position="220"/>
    </location>
</feature>
<gene>
    <name evidence="3" type="ORF">PGLFYP46_01774</name>
</gene>
<feature type="transmembrane region" description="Helical" evidence="1">
    <location>
        <begin position="139"/>
        <end position="159"/>
    </location>
</feature>
<reference evidence="3" key="1">
    <citation type="submission" date="2019-11" db="EMBL/GenBank/DDBJ databases">
        <authorList>
            <person name="Feng L."/>
        </authorList>
    </citation>
    <scope>NUCLEOTIDE SEQUENCE</scope>
    <source>
        <strain evidence="3">PgorbachiiLFYP46</strain>
    </source>
</reference>
<feature type="transmembrane region" description="Helical" evidence="1">
    <location>
        <begin position="21"/>
        <end position="46"/>
    </location>
</feature>
<dbReference type="AlphaFoldDB" id="A0A6N3BMW5"/>
<accession>A0A6N3BMW5</accession>
<feature type="transmembrane region" description="Helical" evidence="1">
    <location>
        <begin position="352"/>
        <end position="376"/>
    </location>
</feature>
<feature type="transmembrane region" description="Helical" evidence="1">
    <location>
        <begin position="412"/>
        <end position="441"/>
    </location>
</feature>
<dbReference type="EMBL" id="CACRUP010000017">
    <property type="protein sequence ID" value="VYU06196.1"/>
    <property type="molecule type" value="Genomic_DNA"/>
</dbReference>
<keyword evidence="1" id="KW-1133">Transmembrane helix</keyword>
<dbReference type="PANTHER" id="PTHR35342:SF5">
    <property type="entry name" value="TRICARBOXYLIC TRANSPORT PROTEIN"/>
    <property type="match status" value="1"/>
</dbReference>
<sequence>MEYIMEAIPLVFSPQALMISLFGVVVGILIGSLPGLSSTMGVALFIPITYGMRPSDGLILLGAIYMASTYGGSISAILIKTPGTPSAVITAIDGYELTKQGKGGEALSMSTIASTVGGIISCVALLFLSPLLAKLVTSFGAPEMFLLSILGLTIIVGLSKKSIVKGLLAGILGMLVSTVGIDSITGEYRYTFEIVELFGGLSTVAIVIGVFSASQVFNLASQKRSTIQYEYDANQKLNIVSKKDLNKNWFNMFRSGVIGTLIGILPGAGVSIASALSYNAAKNVSKEPDLFGEGSLEGVCASEAGNNGVVGGSLIPLLTLGIPGNAVSAVFLGGLIIHGLRPGPQLFTDHGAITYSLFLGLIVATLIMCVVGLVAAKYFAKVSTVPTNVLGPIIMTLCVIGAYSVANSTFNIYTMFIFGLIGFGMAELDYFPAAFILGLVLGPIAESEFRRSLLLSKGSYSIFLSSPICIGLVISIVFFVFYPYIKDIFVKNRN</sequence>
<dbReference type="PANTHER" id="PTHR35342">
    <property type="entry name" value="TRICARBOXYLIC TRANSPORT PROTEIN"/>
    <property type="match status" value="1"/>
</dbReference>
<feature type="transmembrane region" description="Helical" evidence="1">
    <location>
        <begin position="317"/>
        <end position="340"/>
    </location>
</feature>
<feature type="domain" description="DUF112" evidence="2">
    <location>
        <begin position="17"/>
        <end position="437"/>
    </location>
</feature>
<keyword evidence="1" id="KW-0812">Transmembrane</keyword>
<feature type="transmembrane region" description="Helical" evidence="1">
    <location>
        <begin position="112"/>
        <end position="133"/>
    </location>
</feature>
<evidence type="ECO:0000256" key="1">
    <source>
        <dbReference type="SAM" id="Phobius"/>
    </source>
</evidence>
<name>A0A6N3BMW5_9FIRM</name>
<proteinExistence type="predicted"/>
<organism evidence="3">
    <name type="scientific">Peptoniphilus gorbachii</name>
    <dbReference type="NCBI Taxonomy" id="411567"/>
    <lineage>
        <taxon>Bacteria</taxon>
        <taxon>Bacillati</taxon>
        <taxon>Bacillota</taxon>
        <taxon>Tissierellia</taxon>
        <taxon>Tissierellales</taxon>
        <taxon>Peptoniphilaceae</taxon>
        <taxon>Peptoniphilus</taxon>
    </lineage>
</organism>
<feature type="transmembrane region" description="Helical" evidence="1">
    <location>
        <begin position="388"/>
        <end position="406"/>
    </location>
</feature>
<evidence type="ECO:0000313" key="3">
    <source>
        <dbReference type="EMBL" id="VYU06196.1"/>
    </source>
</evidence>
<feature type="transmembrane region" description="Helical" evidence="1">
    <location>
        <begin position="462"/>
        <end position="485"/>
    </location>
</feature>